<evidence type="ECO:0000313" key="3">
    <source>
        <dbReference type="Proteomes" id="UP001341840"/>
    </source>
</evidence>
<organism evidence="2 3">
    <name type="scientific">Stylosanthes scabra</name>
    <dbReference type="NCBI Taxonomy" id="79078"/>
    <lineage>
        <taxon>Eukaryota</taxon>
        <taxon>Viridiplantae</taxon>
        <taxon>Streptophyta</taxon>
        <taxon>Embryophyta</taxon>
        <taxon>Tracheophyta</taxon>
        <taxon>Spermatophyta</taxon>
        <taxon>Magnoliopsida</taxon>
        <taxon>eudicotyledons</taxon>
        <taxon>Gunneridae</taxon>
        <taxon>Pentapetalae</taxon>
        <taxon>rosids</taxon>
        <taxon>fabids</taxon>
        <taxon>Fabales</taxon>
        <taxon>Fabaceae</taxon>
        <taxon>Papilionoideae</taxon>
        <taxon>50 kb inversion clade</taxon>
        <taxon>dalbergioids sensu lato</taxon>
        <taxon>Dalbergieae</taxon>
        <taxon>Pterocarpus clade</taxon>
        <taxon>Stylosanthes</taxon>
    </lineage>
</organism>
<gene>
    <name evidence="2" type="ORF">PIB30_084005</name>
</gene>
<feature type="compositionally biased region" description="Polar residues" evidence="1">
    <location>
        <begin position="9"/>
        <end position="21"/>
    </location>
</feature>
<feature type="region of interest" description="Disordered" evidence="1">
    <location>
        <begin position="259"/>
        <end position="296"/>
    </location>
</feature>
<protein>
    <submittedName>
        <fullName evidence="2">Uncharacterized protein</fullName>
    </submittedName>
</protein>
<feature type="compositionally biased region" description="Basic and acidic residues" evidence="1">
    <location>
        <begin position="283"/>
        <end position="293"/>
    </location>
</feature>
<proteinExistence type="predicted"/>
<reference evidence="2 3" key="1">
    <citation type="journal article" date="2023" name="Plants (Basel)">
        <title>Bridging the Gap: Combining Genomics and Transcriptomics Approaches to Understand Stylosanthes scabra, an Orphan Legume from the Brazilian Caatinga.</title>
        <authorList>
            <person name="Ferreira-Neto J.R.C."/>
            <person name="da Silva M.D."/>
            <person name="Binneck E."/>
            <person name="de Melo N.F."/>
            <person name="da Silva R.H."/>
            <person name="de Melo A.L.T.M."/>
            <person name="Pandolfi V."/>
            <person name="Bustamante F.O."/>
            <person name="Brasileiro-Vidal A.C."/>
            <person name="Benko-Iseppon A.M."/>
        </authorList>
    </citation>
    <scope>NUCLEOTIDE SEQUENCE [LARGE SCALE GENOMIC DNA]</scope>
    <source>
        <tissue evidence="2">Leaves</tissue>
    </source>
</reference>
<dbReference type="Proteomes" id="UP001341840">
    <property type="component" value="Unassembled WGS sequence"/>
</dbReference>
<accession>A0ABU6RTM5</accession>
<feature type="compositionally biased region" description="Polar residues" evidence="1">
    <location>
        <begin position="259"/>
        <end position="272"/>
    </location>
</feature>
<dbReference type="EMBL" id="JASCZI010031557">
    <property type="protein sequence ID" value="MED6127013.1"/>
    <property type="molecule type" value="Genomic_DNA"/>
</dbReference>
<keyword evidence="3" id="KW-1185">Reference proteome</keyword>
<feature type="region of interest" description="Disordered" evidence="1">
    <location>
        <begin position="1"/>
        <end position="21"/>
    </location>
</feature>
<comment type="caution">
    <text evidence="2">The sequence shown here is derived from an EMBL/GenBank/DDBJ whole genome shotgun (WGS) entry which is preliminary data.</text>
</comment>
<name>A0ABU6RTM5_9FABA</name>
<evidence type="ECO:0000256" key="1">
    <source>
        <dbReference type="SAM" id="MobiDB-lite"/>
    </source>
</evidence>
<evidence type="ECO:0000313" key="2">
    <source>
        <dbReference type="EMBL" id="MED6127013.1"/>
    </source>
</evidence>
<sequence>MTAALFLSEHNSSDPTSTCSGDCSRNSVTVATFTDDETHLEPTCNEDYVLDNLRERTRVVTEKQKIVNERRNYGVQVTTPAEDLKNPQNTCKEAEVVTKMDAVKKRKHNFSDLPRQLDAVKKKKNPLPKTMEVNQPKNITNSDQVISNQGPIQAANIPSQQLGNKRGKSLSVAGTIVEKKKHDMQGEPLAEGLNTPKPTKMDANELKRKLDAIRKRGSIIPTTNAGQERSSVNSTQVPMNQVQQKKLQVAGKTISLCSQRQDHTNLPNSGSIPQVEVEDQEDTLEKDKLEQGKGKPVLRSTTIDEFLTEHGINLDIEGLSTEPSDDGVGSIQLNADYHAHVMEDIDEEEDANIT</sequence>